<evidence type="ECO:0000256" key="3">
    <source>
        <dbReference type="ARBA" id="ARBA00023163"/>
    </source>
</evidence>
<sequence>MTGRGQVPAARATARLLRHLAAQRGPVPAAALARELGLPRSSTYHLLAALVEEGLLLHYPEEQRYGLGVAASELGSGYLRQAPLARLGAPLLAAAVDRLGESLQLAVLQGREVVYVVEERARHRPALVSEVGVRLPAQFTASGRAMLAALDRPQVRALYPDAGAFAHRGDAAPTSPGELRSLLASIRAAGYAWEDGEVSPGLASVASAIRDAAGWPIAAVAITFRSDEHPRDSWPDLAEAIRPTATELQRRLGRQVGA</sequence>
<dbReference type="SMART" id="SM00346">
    <property type="entry name" value="HTH_ICLR"/>
    <property type="match status" value="1"/>
</dbReference>
<protein>
    <submittedName>
        <fullName evidence="6">Helix-turn-helix domain-containing protein</fullName>
    </submittedName>
</protein>
<evidence type="ECO:0000259" key="4">
    <source>
        <dbReference type="PROSITE" id="PS51077"/>
    </source>
</evidence>
<reference evidence="6 7" key="1">
    <citation type="submission" date="2019-12" db="EMBL/GenBank/DDBJ databases">
        <authorList>
            <person name="Kim Y.S."/>
        </authorList>
    </citation>
    <scope>NUCLEOTIDE SEQUENCE [LARGE SCALE GENOMIC DNA]</scope>
    <source>
        <strain evidence="6 7">MMS17-SY077</strain>
    </source>
</reference>
<comment type="caution">
    <text evidence="6">The sequence shown here is derived from an EMBL/GenBank/DDBJ whole genome shotgun (WGS) entry which is preliminary data.</text>
</comment>
<evidence type="ECO:0000313" key="6">
    <source>
        <dbReference type="EMBL" id="MWB97774.1"/>
    </source>
</evidence>
<dbReference type="EMBL" id="WSTA01000012">
    <property type="protein sequence ID" value="MWB97774.1"/>
    <property type="molecule type" value="Genomic_DNA"/>
</dbReference>
<evidence type="ECO:0000259" key="5">
    <source>
        <dbReference type="PROSITE" id="PS51078"/>
    </source>
</evidence>
<dbReference type="SUPFAM" id="SSF55781">
    <property type="entry name" value="GAF domain-like"/>
    <property type="match status" value="1"/>
</dbReference>
<dbReference type="GO" id="GO:0003677">
    <property type="term" value="F:DNA binding"/>
    <property type="evidence" value="ECO:0007669"/>
    <property type="project" value="UniProtKB-KW"/>
</dbReference>
<evidence type="ECO:0000256" key="1">
    <source>
        <dbReference type="ARBA" id="ARBA00023015"/>
    </source>
</evidence>
<keyword evidence="3" id="KW-0804">Transcription</keyword>
<feature type="domain" description="HTH iclR-type" evidence="4">
    <location>
        <begin position="7"/>
        <end position="69"/>
    </location>
</feature>
<dbReference type="InterPro" id="IPR005471">
    <property type="entry name" value="Tscrpt_reg_IclR_N"/>
</dbReference>
<dbReference type="InterPro" id="IPR036390">
    <property type="entry name" value="WH_DNA-bd_sf"/>
</dbReference>
<dbReference type="Gene3D" id="3.30.450.40">
    <property type="match status" value="1"/>
</dbReference>
<organism evidence="6 7">
    <name type="scientific">Agromyces seonyuensis</name>
    <dbReference type="NCBI Taxonomy" id="2662446"/>
    <lineage>
        <taxon>Bacteria</taxon>
        <taxon>Bacillati</taxon>
        <taxon>Actinomycetota</taxon>
        <taxon>Actinomycetes</taxon>
        <taxon>Micrococcales</taxon>
        <taxon>Microbacteriaceae</taxon>
        <taxon>Agromyces</taxon>
    </lineage>
</organism>
<dbReference type="PROSITE" id="PS51077">
    <property type="entry name" value="HTH_ICLR"/>
    <property type="match status" value="1"/>
</dbReference>
<dbReference type="InterPro" id="IPR014757">
    <property type="entry name" value="Tscrpt_reg_IclR_C"/>
</dbReference>
<dbReference type="AlphaFoldDB" id="A0A6I4P3H2"/>
<dbReference type="InterPro" id="IPR050707">
    <property type="entry name" value="HTH_MetabolicPath_Reg"/>
</dbReference>
<proteinExistence type="predicted"/>
<keyword evidence="2" id="KW-0238">DNA-binding</keyword>
<dbReference type="InterPro" id="IPR036388">
    <property type="entry name" value="WH-like_DNA-bd_sf"/>
</dbReference>
<dbReference type="PANTHER" id="PTHR30136:SF2">
    <property type="entry name" value="TRANSCRIPTIONAL REGULATOR ICLR"/>
    <property type="match status" value="1"/>
</dbReference>
<dbReference type="Pfam" id="PF09339">
    <property type="entry name" value="HTH_IclR"/>
    <property type="match status" value="1"/>
</dbReference>
<dbReference type="SUPFAM" id="SSF46785">
    <property type="entry name" value="Winged helix' DNA-binding domain"/>
    <property type="match status" value="1"/>
</dbReference>
<dbReference type="PROSITE" id="PS51078">
    <property type="entry name" value="ICLR_ED"/>
    <property type="match status" value="1"/>
</dbReference>
<dbReference type="InterPro" id="IPR029016">
    <property type="entry name" value="GAF-like_dom_sf"/>
</dbReference>
<dbReference type="GO" id="GO:0045892">
    <property type="term" value="P:negative regulation of DNA-templated transcription"/>
    <property type="evidence" value="ECO:0007669"/>
    <property type="project" value="TreeGrafter"/>
</dbReference>
<evidence type="ECO:0000313" key="7">
    <source>
        <dbReference type="Proteomes" id="UP000438182"/>
    </source>
</evidence>
<name>A0A6I4P3H2_9MICO</name>
<dbReference type="Pfam" id="PF01614">
    <property type="entry name" value="IclR_C"/>
    <property type="match status" value="1"/>
</dbReference>
<feature type="domain" description="IclR-ED" evidence="5">
    <location>
        <begin position="70"/>
        <end position="254"/>
    </location>
</feature>
<dbReference type="GO" id="GO:0003700">
    <property type="term" value="F:DNA-binding transcription factor activity"/>
    <property type="evidence" value="ECO:0007669"/>
    <property type="project" value="TreeGrafter"/>
</dbReference>
<dbReference type="PANTHER" id="PTHR30136">
    <property type="entry name" value="HELIX-TURN-HELIX TRANSCRIPTIONAL REGULATOR, ICLR FAMILY"/>
    <property type="match status" value="1"/>
</dbReference>
<gene>
    <name evidence="6" type="ORF">GB864_04305</name>
</gene>
<evidence type="ECO:0000256" key="2">
    <source>
        <dbReference type="ARBA" id="ARBA00023125"/>
    </source>
</evidence>
<dbReference type="RefSeq" id="WP_160423120.1">
    <property type="nucleotide sequence ID" value="NZ_WSTA01000012.1"/>
</dbReference>
<keyword evidence="1" id="KW-0805">Transcription regulation</keyword>
<keyword evidence="7" id="KW-1185">Reference proteome</keyword>
<dbReference type="Proteomes" id="UP000438182">
    <property type="component" value="Unassembled WGS sequence"/>
</dbReference>
<accession>A0A6I4P3H2</accession>
<dbReference type="Gene3D" id="1.10.10.10">
    <property type="entry name" value="Winged helix-like DNA-binding domain superfamily/Winged helix DNA-binding domain"/>
    <property type="match status" value="1"/>
</dbReference>